<dbReference type="AlphaFoldDB" id="A0A2V4VAB3"/>
<dbReference type="Proteomes" id="UP000509327">
    <property type="component" value="Chromosome"/>
</dbReference>
<evidence type="ECO:0000313" key="1">
    <source>
        <dbReference type="EMBL" id="PYE49771.1"/>
    </source>
</evidence>
<dbReference type="RefSeq" id="WP_110896458.1">
    <property type="nucleotide sequence ID" value="NZ_CP054614.1"/>
</dbReference>
<gene>
    <name evidence="1" type="ORF">DFQ00_105275</name>
    <name evidence="2" type="ORF">HUB98_09435</name>
</gene>
<dbReference type="Proteomes" id="UP000247790">
    <property type="component" value="Unassembled WGS sequence"/>
</dbReference>
<keyword evidence="4" id="KW-1185">Reference proteome</keyword>
<reference evidence="1 3" key="1">
    <citation type="submission" date="2018-06" db="EMBL/GenBank/DDBJ databases">
        <title>Genomic Encyclopedia of Type Strains, Phase III (KMG-III): the genomes of soil and plant-associated and newly described type strains.</title>
        <authorList>
            <person name="Whitman W."/>
        </authorList>
    </citation>
    <scope>NUCLEOTIDE SEQUENCE [LARGE SCALE GENOMIC DNA]</scope>
    <source>
        <strain evidence="1 3">CECT 7022</strain>
    </source>
</reference>
<dbReference type="EMBL" id="QJSW01000005">
    <property type="protein sequence ID" value="PYE49771.1"/>
    <property type="molecule type" value="Genomic_DNA"/>
</dbReference>
<name>A0A2V4VAB3_PAEBA</name>
<evidence type="ECO:0000313" key="2">
    <source>
        <dbReference type="EMBL" id="QKS56539.1"/>
    </source>
</evidence>
<accession>A0A2V4VAB3</accession>
<evidence type="ECO:0000313" key="3">
    <source>
        <dbReference type="Proteomes" id="UP000247790"/>
    </source>
</evidence>
<evidence type="ECO:0000313" key="4">
    <source>
        <dbReference type="Proteomes" id="UP000509327"/>
    </source>
</evidence>
<reference evidence="2 4" key="2">
    <citation type="submission" date="2020-06" db="EMBL/GenBank/DDBJ databases">
        <title>Complete genome of Paenibacillus barcinonensis KACC11450.</title>
        <authorList>
            <person name="Kim M."/>
            <person name="Park Y.-J."/>
            <person name="Shin J.-H."/>
        </authorList>
    </citation>
    <scope>NUCLEOTIDE SEQUENCE [LARGE SCALE GENOMIC DNA]</scope>
    <source>
        <strain evidence="2 4">KACC11450</strain>
    </source>
</reference>
<protein>
    <submittedName>
        <fullName evidence="1">Uncharacterized protein</fullName>
    </submittedName>
</protein>
<sequence length="226" mass="26663">MNTGHIEVSQWIESIKNLNYRGVLNDRSIREDIETKLNLTKAEGVIQSKNALKTYDSIMETYIYKEIKNKTDYRNRNKKFLNCLNKSKNIDDFTMNEIFGPELSDLQNRNKQQISHAKSYIQNAESTPENHKYIEKESVIELVKKYGISDKESTIKRWMQPDEKRIKAIKTRVGRQQYLSVKQEDMIEYLGNQSEVHQKLFKLAETDSPTIKTDELRYILGKELFE</sequence>
<proteinExistence type="predicted"/>
<dbReference type="EMBL" id="CP054614">
    <property type="protein sequence ID" value="QKS56539.1"/>
    <property type="molecule type" value="Genomic_DNA"/>
</dbReference>
<organism evidence="1 3">
    <name type="scientific">Paenibacillus barcinonensis</name>
    <dbReference type="NCBI Taxonomy" id="198119"/>
    <lineage>
        <taxon>Bacteria</taxon>
        <taxon>Bacillati</taxon>
        <taxon>Bacillota</taxon>
        <taxon>Bacilli</taxon>
        <taxon>Bacillales</taxon>
        <taxon>Paenibacillaceae</taxon>
        <taxon>Paenibacillus</taxon>
    </lineage>
</organism>